<gene>
    <name evidence="2" type="ORF">JCM21714_3516</name>
</gene>
<feature type="transmembrane region" description="Helical" evidence="1">
    <location>
        <begin position="51"/>
        <end position="70"/>
    </location>
</feature>
<dbReference type="eggNOG" id="COG2364">
    <property type="taxonomic scope" value="Bacteria"/>
</dbReference>
<proteinExistence type="predicted"/>
<dbReference type="EMBL" id="BAVS01000023">
    <property type="protein sequence ID" value="GAE94363.1"/>
    <property type="molecule type" value="Genomic_DNA"/>
</dbReference>
<dbReference type="Pfam" id="PF19700">
    <property type="entry name" value="DUF6198"/>
    <property type="match status" value="1"/>
</dbReference>
<evidence type="ECO:0000256" key="1">
    <source>
        <dbReference type="SAM" id="Phobius"/>
    </source>
</evidence>
<keyword evidence="1" id="KW-0472">Membrane</keyword>
<evidence type="ECO:0000313" key="2">
    <source>
        <dbReference type="EMBL" id="GAE94363.1"/>
    </source>
</evidence>
<feature type="transmembrane region" description="Helical" evidence="1">
    <location>
        <begin position="79"/>
        <end position="99"/>
    </location>
</feature>
<name>W4VNE3_9BACI</name>
<reference evidence="2 3" key="1">
    <citation type="journal article" date="2014" name="Genome Announc.">
        <title>Draft Genome Sequence of the Boron-Tolerant and Moderately Halotolerant Bacterium Gracilibacillus boraciitolerans JCM 21714T.</title>
        <authorList>
            <person name="Ahmed I."/>
            <person name="Oshima K."/>
            <person name="Suda W."/>
            <person name="Kitamura K."/>
            <person name="Iida T."/>
            <person name="Ohmori Y."/>
            <person name="Fujiwara T."/>
            <person name="Hattori M."/>
            <person name="Ohkuma M."/>
        </authorList>
    </citation>
    <scope>NUCLEOTIDE SEQUENCE [LARGE SCALE GENOMIC DNA]</scope>
    <source>
        <strain evidence="2 3">JCM 21714</strain>
    </source>
</reference>
<dbReference type="RefSeq" id="WP_235182846.1">
    <property type="nucleotide sequence ID" value="NZ_BAVS01000023.1"/>
</dbReference>
<keyword evidence="1" id="KW-1133">Transmembrane helix</keyword>
<protein>
    <submittedName>
        <fullName evidence="2">Integral membrane protein</fullName>
    </submittedName>
</protein>
<dbReference type="Proteomes" id="UP000019102">
    <property type="component" value="Unassembled WGS sequence"/>
</dbReference>
<comment type="caution">
    <text evidence="2">The sequence shown here is derived from an EMBL/GenBank/DDBJ whole genome shotgun (WGS) entry which is preliminary data.</text>
</comment>
<dbReference type="AlphaFoldDB" id="W4VNE3"/>
<evidence type="ECO:0000313" key="3">
    <source>
        <dbReference type="Proteomes" id="UP000019102"/>
    </source>
</evidence>
<keyword evidence="3" id="KW-1185">Reference proteome</keyword>
<dbReference type="InterPro" id="IPR038750">
    <property type="entry name" value="YczE/YyaS-like"/>
</dbReference>
<dbReference type="PANTHER" id="PTHR40078">
    <property type="entry name" value="INTEGRAL MEMBRANE PROTEIN-RELATED"/>
    <property type="match status" value="1"/>
</dbReference>
<accession>W4VNE3</accession>
<dbReference type="PANTHER" id="PTHR40078:SF1">
    <property type="entry name" value="INTEGRAL MEMBRANE PROTEIN"/>
    <property type="match status" value="1"/>
</dbReference>
<sequence length="131" mass="14380">MKHLTARKVIMMLIGNLLIGLAVSLLRVSMLGTDPFTTINLGLSDFFNLSFGLYQVLFNIVLLAIVAIFYRSSIGIGTLVNMIGIGFISDFLVYGYGLFFEDMSSMLAVRILMMAMAVLFASMGGCTLYHT</sequence>
<feature type="transmembrane region" description="Helical" evidence="1">
    <location>
        <begin position="9"/>
        <end position="31"/>
    </location>
</feature>
<organism evidence="2 3">
    <name type="scientific">Gracilibacillus boraciitolerans JCM 21714</name>
    <dbReference type="NCBI Taxonomy" id="1298598"/>
    <lineage>
        <taxon>Bacteria</taxon>
        <taxon>Bacillati</taxon>
        <taxon>Bacillota</taxon>
        <taxon>Bacilli</taxon>
        <taxon>Bacillales</taxon>
        <taxon>Bacillaceae</taxon>
        <taxon>Gracilibacillus</taxon>
    </lineage>
</organism>
<dbReference type="STRING" id="1298598.JCM21714_3516"/>
<keyword evidence="1" id="KW-0812">Transmembrane</keyword>
<feature type="transmembrane region" description="Helical" evidence="1">
    <location>
        <begin position="111"/>
        <end position="129"/>
    </location>
</feature>